<name>E0CW08_VITVI</name>
<accession>E0CW08</accession>
<proteinExistence type="predicted"/>
<dbReference type="EMBL" id="FN595253">
    <property type="protein sequence ID" value="CBI23341.3"/>
    <property type="molecule type" value="Genomic_DNA"/>
</dbReference>
<evidence type="ECO:0000313" key="1">
    <source>
        <dbReference type="EMBL" id="CBI23341.3"/>
    </source>
</evidence>
<dbReference type="PaxDb" id="29760-VIT_07s0104g00070.t01"/>
<protein>
    <submittedName>
        <fullName evidence="1">Uncharacterized protein</fullName>
    </submittedName>
</protein>
<dbReference type="Proteomes" id="UP000009183">
    <property type="component" value="Chromosome 7, unordered"/>
</dbReference>
<gene>
    <name evidence="1" type="ordered locus">VIT_07s0104g00070</name>
</gene>
<organism evidence="1 2">
    <name type="scientific">Vitis vinifera</name>
    <name type="common">Grape</name>
    <dbReference type="NCBI Taxonomy" id="29760"/>
    <lineage>
        <taxon>Eukaryota</taxon>
        <taxon>Viridiplantae</taxon>
        <taxon>Streptophyta</taxon>
        <taxon>Embryophyta</taxon>
        <taxon>Tracheophyta</taxon>
        <taxon>Spermatophyta</taxon>
        <taxon>Magnoliopsida</taxon>
        <taxon>eudicotyledons</taxon>
        <taxon>Gunneridae</taxon>
        <taxon>Pentapetalae</taxon>
        <taxon>rosids</taxon>
        <taxon>Vitales</taxon>
        <taxon>Vitaceae</taxon>
        <taxon>Viteae</taxon>
        <taxon>Vitis</taxon>
    </lineage>
</organism>
<evidence type="ECO:0000313" key="2">
    <source>
        <dbReference type="Proteomes" id="UP000009183"/>
    </source>
</evidence>
<reference evidence="2" key="1">
    <citation type="journal article" date="2007" name="Nature">
        <title>The grapevine genome sequence suggests ancestral hexaploidization in major angiosperm phyla.</title>
        <authorList>
            <consortium name="The French-Italian Public Consortium for Grapevine Genome Characterization."/>
            <person name="Jaillon O."/>
            <person name="Aury J.-M."/>
            <person name="Noel B."/>
            <person name="Policriti A."/>
            <person name="Clepet C."/>
            <person name="Casagrande A."/>
            <person name="Choisne N."/>
            <person name="Aubourg S."/>
            <person name="Vitulo N."/>
            <person name="Jubin C."/>
            <person name="Vezzi A."/>
            <person name="Legeai F."/>
            <person name="Hugueney P."/>
            <person name="Dasilva C."/>
            <person name="Horner D."/>
            <person name="Mica E."/>
            <person name="Jublot D."/>
            <person name="Poulain J."/>
            <person name="Bruyere C."/>
            <person name="Billault A."/>
            <person name="Segurens B."/>
            <person name="Gouyvenoux M."/>
            <person name="Ugarte E."/>
            <person name="Cattonaro F."/>
            <person name="Anthouard V."/>
            <person name="Vico V."/>
            <person name="Del Fabbro C."/>
            <person name="Alaux M."/>
            <person name="Di Gaspero G."/>
            <person name="Dumas V."/>
            <person name="Felice N."/>
            <person name="Paillard S."/>
            <person name="Juman I."/>
            <person name="Moroldo M."/>
            <person name="Scalabrin S."/>
            <person name="Canaguier A."/>
            <person name="Le Clainche I."/>
            <person name="Malacrida G."/>
            <person name="Durand E."/>
            <person name="Pesole G."/>
            <person name="Laucou V."/>
            <person name="Chatelet P."/>
            <person name="Merdinoglu D."/>
            <person name="Delledonne M."/>
            <person name="Pezzotti M."/>
            <person name="Lecharny A."/>
            <person name="Scarpelli C."/>
            <person name="Artiguenave F."/>
            <person name="Pe M.E."/>
            <person name="Valle G."/>
            <person name="Morgante M."/>
            <person name="Caboche M."/>
            <person name="Adam-Blondon A.-F."/>
            <person name="Weissenbach J."/>
            <person name="Quetier F."/>
            <person name="Wincker P."/>
        </authorList>
    </citation>
    <scope>NUCLEOTIDE SEQUENCE [LARGE SCALE GENOMIC DNA]</scope>
    <source>
        <strain evidence="2">cv. Pinot noir / PN40024</strain>
    </source>
</reference>
<sequence length="54" mass="6377">MSGFSWFGTWEEMNHISFHRFHAWKMLGLLPVAFLVSECPRSTFLMRVMDKLAV</sequence>
<keyword evidence="2" id="KW-1185">Reference proteome</keyword>
<dbReference type="HOGENOM" id="CLU_3054299_0_0_1"/>
<dbReference type="AlphaFoldDB" id="E0CW08"/>
<dbReference type="InParanoid" id="E0CW08"/>